<evidence type="ECO:0000256" key="3">
    <source>
        <dbReference type="SAM" id="SignalP"/>
    </source>
</evidence>
<keyword evidence="2" id="KW-0812">Transmembrane</keyword>
<evidence type="ECO:0000313" key="4">
    <source>
        <dbReference type="EMBL" id="CAG8465316.1"/>
    </source>
</evidence>
<organism evidence="4 5">
    <name type="scientific">Funneliformis caledonium</name>
    <dbReference type="NCBI Taxonomy" id="1117310"/>
    <lineage>
        <taxon>Eukaryota</taxon>
        <taxon>Fungi</taxon>
        <taxon>Fungi incertae sedis</taxon>
        <taxon>Mucoromycota</taxon>
        <taxon>Glomeromycotina</taxon>
        <taxon>Glomeromycetes</taxon>
        <taxon>Glomerales</taxon>
        <taxon>Glomeraceae</taxon>
        <taxon>Funneliformis</taxon>
    </lineage>
</organism>
<proteinExistence type="predicted"/>
<feature type="transmembrane region" description="Helical" evidence="2">
    <location>
        <begin position="82"/>
        <end position="107"/>
    </location>
</feature>
<keyword evidence="2" id="KW-1133">Transmembrane helix</keyword>
<evidence type="ECO:0000313" key="5">
    <source>
        <dbReference type="Proteomes" id="UP000789570"/>
    </source>
</evidence>
<gene>
    <name evidence="4" type="ORF">FCALED_LOCUS1947</name>
</gene>
<name>A0A9N8VY32_9GLOM</name>
<feature type="region of interest" description="Disordered" evidence="1">
    <location>
        <begin position="168"/>
        <end position="190"/>
    </location>
</feature>
<comment type="caution">
    <text evidence="4">The sequence shown here is derived from an EMBL/GenBank/DDBJ whole genome shotgun (WGS) entry which is preliminary data.</text>
</comment>
<reference evidence="4" key="1">
    <citation type="submission" date="2021-06" db="EMBL/GenBank/DDBJ databases">
        <authorList>
            <person name="Kallberg Y."/>
            <person name="Tangrot J."/>
            <person name="Rosling A."/>
        </authorList>
    </citation>
    <scope>NUCLEOTIDE SEQUENCE</scope>
    <source>
        <strain evidence="4">UK204</strain>
    </source>
</reference>
<feature type="signal peptide" evidence="3">
    <location>
        <begin position="1"/>
        <end position="20"/>
    </location>
</feature>
<keyword evidence="5" id="KW-1185">Reference proteome</keyword>
<dbReference type="Proteomes" id="UP000789570">
    <property type="component" value="Unassembled WGS sequence"/>
</dbReference>
<sequence length="259" mass="30205">MVGFAHSLLLLLQYPDFTKLTENTSSSTLFTGDSTELKIQQDFDRTEDNPAKYFITSFLSTYNWLSGNFLQQDAWNFWPVKVITFIGSILLVTILQNMFIAFMGGVFTKAYEKGHVTFLRFCAALILDYEALDEIYFSPPSPEPKYIYYIDKSISYNEWEMVERNLTYEDDDDSSESEKQNETTSVKEFNNEVKKEKEKEIIITERDNKVVKEEDININELNKKINDLNNKINDNNSRNDELNSKINKLFNAINGKFEI</sequence>
<keyword evidence="3" id="KW-0732">Signal</keyword>
<accession>A0A9N8VY32</accession>
<evidence type="ECO:0000256" key="2">
    <source>
        <dbReference type="SAM" id="Phobius"/>
    </source>
</evidence>
<keyword evidence="2" id="KW-0472">Membrane</keyword>
<evidence type="ECO:0000256" key="1">
    <source>
        <dbReference type="SAM" id="MobiDB-lite"/>
    </source>
</evidence>
<feature type="chain" id="PRO_5040453803" evidence="3">
    <location>
        <begin position="21"/>
        <end position="259"/>
    </location>
</feature>
<dbReference type="EMBL" id="CAJVPQ010000273">
    <property type="protein sequence ID" value="CAG8465316.1"/>
    <property type="molecule type" value="Genomic_DNA"/>
</dbReference>
<protein>
    <submittedName>
        <fullName evidence="4">2237_t:CDS:1</fullName>
    </submittedName>
</protein>
<dbReference type="AlphaFoldDB" id="A0A9N8VY32"/>
<dbReference type="OrthoDB" id="2442407at2759"/>